<dbReference type="Proteomes" id="UP000663829">
    <property type="component" value="Unassembled WGS sequence"/>
</dbReference>
<name>A0A814WIZ5_9BILA</name>
<comment type="caution">
    <text evidence="1">The sequence shown here is derived from an EMBL/GenBank/DDBJ whole genome shotgun (WGS) entry which is preliminary data.</text>
</comment>
<gene>
    <name evidence="1" type="ORF">GPM918_LOCUS23827</name>
    <name evidence="2" type="ORF">SRO942_LOCUS23822</name>
</gene>
<protein>
    <submittedName>
        <fullName evidence="1">Uncharacterized protein</fullName>
    </submittedName>
</protein>
<evidence type="ECO:0000313" key="3">
    <source>
        <dbReference type="Proteomes" id="UP000663829"/>
    </source>
</evidence>
<dbReference type="Proteomes" id="UP000681722">
    <property type="component" value="Unassembled WGS sequence"/>
</dbReference>
<dbReference type="AlphaFoldDB" id="A0A814WIZ5"/>
<evidence type="ECO:0000313" key="2">
    <source>
        <dbReference type="EMBL" id="CAF3967445.1"/>
    </source>
</evidence>
<dbReference type="EMBL" id="CAJNOQ010008654">
    <property type="protein sequence ID" value="CAF1203143.1"/>
    <property type="molecule type" value="Genomic_DNA"/>
</dbReference>
<accession>A0A814WIZ5</accession>
<evidence type="ECO:0000313" key="1">
    <source>
        <dbReference type="EMBL" id="CAF1203143.1"/>
    </source>
</evidence>
<reference evidence="1" key="1">
    <citation type="submission" date="2021-02" db="EMBL/GenBank/DDBJ databases">
        <authorList>
            <person name="Nowell W R."/>
        </authorList>
    </citation>
    <scope>NUCLEOTIDE SEQUENCE</scope>
</reference>
<dbReference type="EMBL" id="CAJOBC010008652">
    <property type="protein sequence ID" value="CAF3967445.1"/>
    <property type="molecule type" value="Genomic_DNA"/>
</dbReference>
<organism evidence="1 3">
    <name type="scientific">Didymodactylos carnosus</name>
    <dbReference type="NCBI Taxonomy" id="1234261"/>
    <lineage>
        <taxon>Eukaryota</taxon>
        <taxon>Metazoa</taxon>
        <taxon>Spiralia</taxon>
        <taxon>Gnathifera</taxon>
        <taxon>Rotifera</taxon>
        <taxon>Eurotatoria</taxon>
        <taxon>Bdelloidea</taxon>
        <taxon>Philodinida</taxon>
        <taxon>Philodinidae</taxon>
        <taxon>Didymodactylos</taxon>
    </lineage>
</organism>
<proteinExistence type="predicted"/>
<sequence length="168" mass="19529">MHFRVMTSSLSTSENFFLNNSAEPYTVIWLDVQVNATKENLGSQIKLRSMAECNLLVAVHPNKCEEYLHQQSNEKLILIISGQLGREFVPRVHDLPQWSTIYVYYFHKEMNEKWAEEYKKIKAVITDIDELFTTASTHQKRLERMNDQLSYTALTGEQSSSISNAEFM</sequence>
<keyword evidence="3" id="KW-1185">Reference proteome</keyword>